<dbReference type="SMART" id="SM00256">
    <property type="entry name" value="FBOX"/>
    <property type="match status" value="1"/>
</dbReference>
<dbReference type="EMBL" id="KZ107839">
    <property type="protein sequence ID" value="OSS53119.1"/>
    <property type="molecule type" value="Genomic_DNA"/>
</dbReference>
<dbReference type="InterPro" id="IPR001810">
    <property type="entry name" value="F-box_dom"/>
</dbReference>
<feature type="region of interest" description="Disordered" evidence="1">
    <location>
        <begin position="231"/>
        <end position="251"/>
    </location>
</feature>
<organism evidence="3 4">
    <name type="scientific">Epicoccum nigrum</name>
    <name type="common">Soil fungus</name>
    <name type="synonym">Epicoccum purpurascens</name>
    <dbReference type="NCBI Taxonomy" id="105696"/>
    <lineage>
        <taxon>Eukaryota</taxon>
        <taxon>Fungi</taxon>
        <taxon>Dikarya</taxon>
        <taxon>Ascomycota</taxon>
        <taxon>Pezizomycotina</taxon>
        <taxon>Dothideomycetes</taxon>
        <taxon>Pleosporomycetidae</taxon>
        <taxon>Pleosporales</taxon>
        <taxon>Pleosporineae</taxon>
        <taxon>Didymellaceae</taxon>
        <taxon>Epicoccum</taxon>
    </lineage>
</organism>
<dbReference type="AlphaFoldDB" id="A0A1Y2MBD3"/>
<protein>
    <recommendedName>
        <fullName evidence="2">F-box domain-containing protein</fullName>
    </recommendedName>
</protein>
<gene>
    <name evidence="3" type="ORF">B5807_01986</name>
</gene>
<feature type="domain" description="F-box" evidence="2">
    <location>
        <begin position="41"/>
        <end position="85"/>
    </location>
</feature>
<feature type="compositionally biased region" description="Basic and acidic residues" evidence="1">
    <location>
        <begin position="236"/>
        <end position="251"/>
    </location>
</feature>
<evidence type="ECO:0000313" key="3">
    <source>
        <dbReference type="EMBL" id="OSS53119.1"/>
    </source>
</evidence>
<proteinExistence type="predicted"/>
<evidence type="ECO:0000256" key="1">
    <source>
        <dbReference type="SAM" id="MobiDB-lite"/>
    </source>
</evidence>
<dbReference type="CDD" id="cd09917">
    <property type="entry name" value="F-box_SF"/>
    <property type="match status" value="1"/>
</dbReference>
<dbReference type="SUPFAM" id="SSF81383">
    <property type="entry name" value="F-box domain"/>
    <property type="match status" value="1"/>
</dbReference>
<reference evidence="3 4" key="1">
    <citation type="journal article" date="2017" name="Genome Announc.">
        <title>Genome sequence of the saprophytic ascomycete Epicoccum nigrum ICMP 19927 strain isolated from New Zealand.</title>
        <authorList>
            <person name="Fokin M."/>
            <person name="Fleetwood D."/>
            <person name="Weir B.S."/>
            <person name="Villas-Boas S.G."/>
        </authorList>
    </citation>
    <scope>NUCLEOTIDE SEQUENCE [LARGE SCALE GENOMIC DNA]</scope>
    <source>
        <strain evidence="3 4">ICMP 19927</strain>
    </source>
</reference>
<evidence type="ECO:0000313" key="4">
    <source>
        <dbReference type="Proteomes" id="UP000193240"/>
    </source>
</evidence>
<accession>A0A1Y2MBD3</accession>
<keyword evidence="4" id="KW-1185">Reference proteome</keyword>
<dbReference type="InterPro" id="IPR036047">
    <property type="entry name" value="F-box-like_dom_sf"/>
</dbReference>
<dbReference type="InParanoid" id="A0A1Y2MBD3"/>
<sequence length="517" mass="59105">MQKQLQSAQLLSITSKHLVLTAFDIQATPSQSDKHPSDTHLKRIIDLPDDILIQIFSYCEVDAILSLRLTCTAFCAVIKAYITNIAPASARTTFPDCDLLLRPPKDGYSFRWMISLIPAQLASIVLDKDKLRRHPYVNSGFLYGIPSESDCPEAIYWRQRIANGWKVLKSFHLISSRVNANCDDACTRPNAFRKVSGGVRTSRIWQAVSCQYAGCTEHGMKHVFAPKTHRRVTHHSHTEEQKEAKDSIPDVRRKEAQILKKRLTHLDNLSDQDLLDYVYLWRLLLHIFRPYTKPSPPLSNLAQSTSPQTPSLSPKWPAIINDISQGCSWLNYFILHIGPSAFLTQWSLSRNLPSSSAPTHHLRDTIWSAWTARTTHQIELEREYASKFEFQLRKRCLSPDRLKRLENEINKGRMINTVSLDCIPWAYDQHYCVPRPKEDFPWYEAGQRVWLDGEWVTECESGRQWSVPWGFKGGLCRKSDEVEPGPLARVSYLVYLGTEEAGKVWPGSEGEGAELAF</sequence>
<dbReference type="Proteomes" id="UP000193240">
    <property type="component" value="Unassembled WGS sequence"/>
</dbReference>
<dbReference type="PROSITE" id="PS50181">
    <property type="entry name" value="FBOX"/>
    <property type="match status" value="1"/>
</dbReference>
<name>A0A1Y2MBD3_EPING</name>
<evidence type="ECO:0000259" key="2">
    <source>
        <dbReference type="PROSITE" id="PS50181"/>
    </source>
</evidence>
<dbReference type="Pfam" id="PF12937">
    <property type="entry name" value="F-box-like"/>
    <property type="match status" value="1"/>
</dbReference>